<protein>
    <submittedName>
        <fullName evidence="1">Uncharacterized protein</fullName>
    </submittedName>
</protein>
<reference evidence="1" key="1">
    <citation type="submission" date="2018-05" db="EMBL/GenBank/DDBJ databases">
        <authorList>
            <person name="Lanie J.A."/>
            <person name="Ng W.-L."/>
            <person name="Kazmierczak K.M."/>
            <person name="Andrzejewski T.M."/>
            <person name="Davidsen T.M."/>
            <person name="Wayne K.J."/>
            <person name="Tettelin H."/>
            <person name="Glass J.I."/>
            <person name="Rusch D."/>
            <person name="Podicherti R."/>
            <person name="Tsui H.-C.T."/>
            <person name="Winkler M.E."/>
        </authorList>
    </citation>
    <scope>NUCLEOTIDE SEQUENCE</scope>
</reference>
<dbReference type="EMBL" id="UINC01034321">
    <property type="protein sequence ID" value="SVB24980.1"/>
    <property type="molecule type" value="Genomic_DNA"/>
</dbReference>
<gene>
    <name evidence="1" type="ORF">METZ01_LOCUS177834</name>
</gene>
<accession>A0A382CG09</accession>
<evidence type="ECO:0000313" key="1">
    <source>
        <dbReference type="EMBL" id="SVB24980.1"/>
    </source>
</evidence>
<dbReference type="AlphaFoldDB" id="A0A382CG09"/>
<name>A0A382CG09_9ZZZZ</name>
<organism evidence="1">
    <name type="scientific">marine metagenome</name>
    <dbReference type="NCBI Taxonomy" id="408172"/>
    <lineage>
        <taxon>unclassified sequences</taxon>
        <taxon>metagenomes</taxon>
        <taxon>ecological metagenomes</taxon>
    </lineage>
</organism>
<proteinExistence type="predicted"/>
<sequence length="181" mass="21454">MNSNFFNLRGMHMRIDLSREEETKMLPSNSVDLVSMNAFQKKLVERIGCRAQPKTYESIKEFLEFIFENVEQFLPESKDDENKVLSDEFVSSELCLEQRLIKFDNEVIRKECPNTPEDHRLLRPEMLEMLLKKEPTTLIEFGERIPKALRSPMKTIHPKHPDCQYRFIKDVVKIIDEYGEI</sequence>